<evidence type="ECO:0000313" key="1">
    <source>
        <dbReference type="EMBL" id="SCZ84678.1"/>
    </source>
</evidence>
<evidence type="ECO:0000313" key="2">
    <source>
        <dbReference type="Proteomes" id="UP000198729"/>
    </source>
</evidence>
<accession>A0A1G5SC32</accession>
<dbReference type="AlphaFoldDB" id="A0A1G5SC32"/>
<sequence>MESILARDPKLALAPVDVDVVIYDLLASPDTIKDVI</sequence>
<dbReference type="Proteomes" id="UP000198729">
    <property type="component" value="Unassembled WGS sequence"/>
</dbReference>
<gene>
    <name evidence="1" type="ORF">NSMM_250004</name>
</gene>
<reference evidence="1 2" key="1">
    <citation type="submission" date="2016-10" db="EMBL/GenBank/DDBJ databases">
        <authorList>
            <person name="de Groot N.N."/>
        </authorList>
    </citation>
    <scope>NUCLEOTIDE SEQUENCE [LARGE SCALE GENOMIC DNA]</scope>
    <source>
        <strain evidence="1">1</strain>
    </source>
</reference>
<dbReference type="STRING" id="51642.NSMM_250004"/>
<protein>
    <submittedName>
        <fullName evidence="1">Uncharacterized protein</fullName>
    </submittedName>
</protein>
<keyword evidence="2" id="KW-1185">Reference proteome</keyword>
<organism evidence="1 2">
    <name type="scientific">Nitrosomonas mobilis</name>
    <dbReference type="NCBI Taxonomy" id="51642"/>
    <lineage>
        <taxon>Bacteria</taxon>
        <taxon>Pseudomonadati</taxon>
        <taxon>Pseudomonadota</taxon>
        <taxon>Betaproteobacteria</taxon>
        <taxon>Nitrosomonadales</taxon>
        <taxon>Nitrosomonadaceae</taxon>
        <taxon>Nitrosomonas</taxon>
    </lineage>
</organism>
<dbReference type="EMBL" id="FMWO01000031">
    <property type="protein sequence ID" value="SCZ84678.1"/>
    <property type="molecule type" value="Genomic_DNA"/>
</dbReference>
<name>A0A1G5SC32_9PROT</name>
<proteinExistence type="predicted"/>